<dbReference type="GO" id="GO:0006506">
    <property type="term" value="P:GPI anchor biosynthetic process"/>
    <property type="evidence" value="ECO:0007669"/>
    <property type="project" value="UniProtKB-UniPathway"/>
</dbReference>
<keyword evidence="7 9" id="KW-1133">Transmembrane helix</keyword>
<evidence type="ECO:0000256" key="10">
    <source>
        <dbReference type="SAM" id="SignalP"/>
    </source>
</evidence>
<evidence type="ECO:0000256" key="7">
    <source>
        <dbReference type="ARBA" id="ARBA00022989"/>
    </source>
</evidence>
<dbReference type="AlphaFoldDB" id="A0A0S4JS54"/>
<evidence type="ECO:0000256" key="4">
    <source>
        <dbReference type="ARBA" id="ARBA00022502"/>
    </source>
</evidence>
<evidence type="ECO:0000256" key="9">
    <source>
        <dbReference type="SAM" id="Phobius"/>
    </source>
</evidence>
<keyword evidence="4" id="KW-0337">GPI-anchor biosynthesis</keyword>
<keyword evidence="5 9" id="KW-0812">Transmembrane</keyword>
<dbReference type="Pfam" id="PF06728">
    <property type="entry name" value="PIG-U"/>
    <property type="match status" value="1"/>
</dbReference>
<keyword evidence="6" id="KW-0256">Endoplasmic reticulum</keyword>
<evidence type="ECO:0000256" key="3">
    <source>
        <dbReference type="ARBA" id="ARBA00010026"/>
    </source>
</evidence>
<evidence type="ECO:0000256" key="1">
    <source>
        <dbReference type="ARBA" id="ARBA00004477"/>
    </source>
</evidence>
<gene>
    <name evidence="11" type="ORF">BSAL_47750</name>
</gene>
<evidence type="ECO:0000256" key="2">
    <source>
        <dbReference type="ARBA" id="ARBA00004687"/>
    </source>
</evidence>
<feature type="transmembrane region" description="Helical" evidence="9">
    <location>
        <begin position="112"/>
        <end position="133"/>
    </location>
</feature>
<dbReference type="GO" id="GO:0042765">
    <property type="term" value="C:GPI-anchor transamidase complex"/>
    <property type="evidence" value="ECO:0007669"/>
    <property type="project" value="InterPro"/>
</dbReference>
<dbReference type="PANTHER" id="PTHR13121">
    <property type="entry name" value="GPI TRANSAMIDASE COMPONENT PIG-U"/>
    <property type="match status" value="1"/>
</dbReference>
<keyword evidence="10" id="KW-0732">Signal</keyword>
<dbReference type="UniPathway" id="UPA00196"/>
<dbReference type="EMBL" id="CYKH01002240">
    <property type="protein sequence ID" value="CUG94351.1"/>
    <property type="molecule type" value="Genomic_DNA"/>
</dbReference>
<evidence type="ECO:0000313" key="12">
    <source>
        <dbReference type="Proteomes" id="UP000051952"/>
    </source>
</evidence>
<comment type="pathway">
    <text evidence="2">Glycolipid biosynthesis; glycosylphosphatidylinositol-anchor biosynthesis.</text>
</comment>
<dbReference type="VEuPathDB" id="TriTrypDB:BSAL_47750"/>
<dbReference type="InterPro" id="IPR009600">
    <property type="entry name" value="PIG-U"/>
</dbReference>
<evidence type="ECO:0000256" key="5">
    <source>
        <dbReference type="ARBA" id="ARBA00022692"/>
    </source>
</evidence>
<dbReference type="PANTHER" id="PTHR13121:SF0">
    <property type="entry name" value="PHOSPHATIDYLINOSITOL GLYCAN ANCHOR BIOSYNTHESIS CLASS U PROTEIN"/>
    <property type="match status" value="1"/>
</dbReference>
<accession>A0A0S4JS54</accession>
<proteinExistence type="inferred from homology"/>
<feature type="chain" id="PRO_5006622706" evidence="10">
    <location>
        <begin position="21"/>
        <end position="375"/>
    </location>
</feature>
<keyword evidence="8 9" id="KW-0472">Membrane</keyword>
<evidence type="ECO:0000256" key="6">
    <source>
        <dbReference type="ARBA" id="ARBA00022824"/>
    </source>
</evidence>
<reference evidence="12" key="1">
    <citation type="submission" date="2015-09" db="EMBL/GenBank/DDBJ databases">
        <authorList>
            <consortium name="Pathogen Informatics"/>
        </authorList>
    </citation>
    <scope>NUCLEOTIDE SEQUENCE [LARGE SCALE GENOMIC DNA]</scope>
    <source>
        <strain evidence="12">Lake Konstanz</strain>
    </source>
</reference>
<organism evidence="11 12">
    <name type="scientific">Bodo saltans</name>
    <name type="common">Flagellated protozoan</name>
    <dbReference type="NCBI Taxonomy" id="75058"/>
    <lineage>
        <taxon>Eukaryota</taxon>
        <taxon>Discoba</taxon>
        <taxon>Euglenozoa</taxon>
        <taxon>Kinetoplastea</taxon>
        <taxon>Metakinetoplastina</taxon>
        <taxon>Eubodonida</taxon>
        <taxon>Bodonidae</taxon>
        <taxon>Bodo</taxon>
    </lineage>
</organism>
<evidence type="ECO:0000256" key="8">
    <source>
        <dbReference type="ARBA" id="ARBA00023136"/>
    </source>
</evidence>
<feature type="transmembrane region" description="Helical" evidence="9">
    <location>
        <begin position="153"/>
        <end position="175"/>
    </location>
</feature>
<dbReference type="Proteomes" id="UP000051952">
    <property type="component" value="Unassembled WGS sequence"/>
</dbReference>
<comment type="subcellular location">
    <subcellularLocation>
        <location evidence="1">Endoplasmic reticulum membrane</location>
        <topology evidence="1">Multi-pass membrane protein</topology>
    </subcellularLocation>
</comment>
<evidence type="ECO:0000313" key="11">
    <source>
        <dbReference type="EMBL" id="CUG94351.1"/>
    </source>
</evidence>
<comment type="similarity">
    <text evidence="3">Belongs to the PIGU family.</text>
</comment>
<protein>
    <submittedName>
        <fullName evidence="11">GPI transamidase subunit PIG-U, putative</fullName>
    </submittedName>
</protein>
<feature type="transmembrane region" description="Helical" evidence="9">
    <location>
        <begin position="315"/>
        <end position="333"/>
    </location>
</feature>
<keyword evidence="12" id="KW-1185">Reference proteome</keyword>
<feature type="transmembrane region" description="Helical" evidence="9">
    <location>
        <begin position="187"/>
        <end position="210"/>
    </location>
</feature>
<feature type="signal peptide" evidence="10">
    <location>
        <begin position="1"/>
        <end position="20"/>
    </location>
</feature>
<dbReference type="GO" id="GO:0016255">
    <property type="term" value="P:attachment of GPI anchor to protein"/>
    <property type="evidence" value="ECO:0007669"/>
    <property type="project" value="InterPro"/>
</dbReference>
<sequence length="375" mass="41848">MIVKVAGVFLVAVICRIVACRSSIAFNSYGVVDGISSTSNWKEFLFCHVNGLPFGEAHVEPFPWLARFSSICGREGSSILLAHGHQLFLFADAILATIFASNTNGPKMWIHVFCPFAILCCALESAIPIQHLLLVVLVSGNGFLRSIPLPIRVALSLVITFLVELEFLVVPLTLIFNVEHPSRRQAVISTIMMIVTGALIAILSTIHVPAVPTRLQNLSPDVGPAWYLWQLLPPVFDRPYTTIMRWMPLFMTAPLLLRSSTTNAKKAQERENSVLCWSIACAVVCKRTCSISDVLLVAKLWIVFTPSVTQKMQNLFFPVVGTCICIPLQRAFFREWVTTRVANANWLFFACVFQMTAFIMFQVSYVSAYIRQLDV</sequence>
<name>A0A0S4JS54_BODSA</name>
<feature type="transmembrane region" description="Helical" evidence="9">
    <location>
        <begin position="345"/>
        <end position="370"/>
    </location>
</feature>